<dbReference type="PANTHER" id="PTHR24321:SF11">
    <property type="entry name" value="BLR0893 PROTEIN"/>
    <property type="match status" value="1"/>
</dbReference>
<dbReference type="Proteomes" id="UP000075683">
    <property type="component" value="Unassembled WGS sequence"/>
</dbReference>
<comment type="caution">
    <text evidence="3">The sequence shown here is derived from an EMBL/GenBank/DDBJ whole genome shotgun (WGS) entry which is preliminary data.</text>
</comment>
<organism evidence="3 4">
    <name type="scientific">Caldibacillus debilis</name>
    <dbReference type="NCBI Taxonomy" id="301148"/>
    <lineage>
        <taxon>Bacteria</taxon>
        <taxon>Bacillati</taxon>
        <taxon>Bacillota</taxon>
        <taxon>Bacilli</taxon>
        <taxon>Bacillales</taxon>
        <taxon>Bacillaceae</taxon>
        <taxon>Caldibacillus</taxon>
    </lineage>
</organism>
<proteinExistence type="inferred from homology"/>
<dbReference type="InterPro" id="IPR020904">
    <property type="entry name" value="Sc_DH/Rdtase_CS"/>
</dbReference>
<dbReference type="GO" id="GO:0004316">
    <property type="term" value="F:3-oxoacyl-[acyl-carrier-protein] reductase (NADPH) activity"/>
    <property type="evidence" value="ECO:0007669"/>
    <property type="project" value="UniProtKB-EC"/>
</dbReference>
<reference evidence="3 4" key="1">
    <citation type="submission" date="2016-01" db="EMBL/GenBank/DDBJ databases">
        <title>Draft Genome Sequences of Seven Thermophilic Sporeformers Isolated from Foods.</title>
        <authorList>
            <person name="Berendsen E.M."/>
            <person name="Wells-Bennik M.H."/>
            <person name="Krawcyk A.O."/>
            <person name="De Jong A."/>
            <person name="Holsappel S."/>
            <person name="Eijlander R.T."/>
            <person name="Kuipers O.P."/>
        </authorList>
    </citation>
    <scope>NUCLEOTIDE SEQUENCE [LARGE SCALE GENOMIC DNA]</scope>
    <source>
        <strain evidence="3 4">B4135</strain>
    </source>
</reference>
<dbReference type="NCBIfam" id="NF005559">
    <property type="entry name" value="PRK07231.1"/>
    <property type="match status" value="1"/>
</dbReference>
<dbReference type="PATRIC" id="fig|301148.3.peg.1700"/>
<sequence length="248" mass="26426">MEMKLAGKVAVVTGGASGIGLATVKEFVKEGAKVVLSDYSDAGQERAREIGGPEQVRFFKCDVSKEAEVKELFEKTKEWFGPVDIVFANAGIGDIAPAHELSLENWQRLIDINLTGVFLTDKYAIQQMLEAGKGGSIINNASILGHVGQDSVTSYTAAKGGVVNLTRTLGVTYAKKGIRVNCVCPGYIETPLLNDLDPELKKQLIGLHPIGRLGKDVEVARPVVFLASDDASFITGASLLVDGGYTAQ</sequence>
<dbReference type="PRINTS" id="PR00080">
    <property type="entry name" value="SDRFAMILY"/>
</dbReference>
<dbReference type="PRINTS" id="PR00081">
    <property type="entry name" value="GDHRDH"/>
</dbReference>
<dbReference type="InterPro" id="IPR036291">
    <property type="entry name" value="NAD(P)-bd_dom_sf"/>
</dbReference>
<accession>A0A150LAF6</accession>
<evidence type="ECO:0000313" key="4">
    <source>
        <dbReference type="Proteomes" id="UP000075683"/>
    </source>
</evidence>
<evidence type="ECO:0000256" key="1">
    <source>
        <dbReference type="ARBA" id="ARBA00006484"/>
    </source>
</evidence>
<dbReference type="PROSITE" id="PS00061">
    <property type="entry name" value="ADH_SHORT"/>
    <property type="match status" value="1"/>
</dbReference>
<dbReference type="Pfam" id="PF13561">
    <property type="entry name" value="adh_short_C2"/>
    <property type="match status" value="1"/>
</dbReference>
<dbReference type="EC" id="1.1.1.100" evidence="3"/>
<evidence type="ECO:0000256" key="2">
    <source>
        <dbReference type="ARBA" id="ARBA00023002"/>
    </source>
</evidence>
<comment type="similarity">
    <text evidence="1">Belongs to the short-chain dehydrogenases/reductases (SDR) family.</text>
</comment>
<dbReference type="EMBL" id="LQYT01000130">
    <property type="protein sequence ID" value="KYD09331.1"/>
    <property type="molecule type" value="Genomic_DNA"/>
</dbReference>
<keyword evidence="2 3" id="KW-0560">Oxidoreductase</keyword>
<dbReference type="STRING" id="301148.B4135_3655"/>
<dbReference type="SUPFAM" id="SSF51735">
    <property type="entry name" value="NAD(P)-binding Rossmann-fold domains"/>
    <property type="match status" value="1"/>
</dbReference>
<dbReference type="AlphaFoldDB" id="A0A150LAF6"/>
<dbReference type="Gene3D" id="3.40.50.720">
    <property type="entry name" value="NAD(P)-binding Rossmann-like Domain"/>
    <property type="match status" value="1"/>
</dbReference>
<dbReference type="FunFam" id="3.40.50.720:FF:000084">
    <property type="entry name" value="Short-chain dehydrogenase reductase"/>
    <property type="match status" value="1"/>
</dbReference>
<evidence type="ECO:0000313" key="3">
    <source>
        <dbReference type="EMBL" id="KYD09331.1"/>
    </source>
</evidence>
<dbReference type="PANTHER" id="PTHR24321">
    <property type="entry name" value="DEHYDROGENASES, SHORT CHAIN"/>
    <property type="match status" value="1"/>
</dbReference>
<protein>
    <submittedName>
        <fullName evidence="3">3-oxoacyl-[acyl-carrier protein] reductase</fullName>
        <ecNumber evidence="3">1.1.1.100</ecNumber>
    </submittedName>
</protein>
<gene>
    <name evidence="3" type="ORF">B4135_3655</name>
</gene>
<dbReference type="GO" id="GO:0008206">
    <property type="term" value="P:bile acid metabolic process"/>
    <property type="evidence" value="ECO:0007669"/>
    <property type="project" value="UniProtKB-ARBA"/>
</dbReference>
<dbReference type="InterPro" id="IPR002347">
    <property type="entry name" value="SDR_fam"/>
</dbReference>
<name>A0A150LAF6_9BACI</name>